<evidence type="ECO:0000313" key="4">
    <source>
        <dbReference type="Proteomes" id="UP001152747"/>
    </source>
</evidence>
<name>A0A9P1J676_9PELO</name>
<feature type="compositionally biased region" description="Low complexity" evidence="1">
    <location>
        <begin position="83"/>
        <end position="105"/>
    </location>
</feature>
<dbReference type="InterPro" id="IPR001214">
    <property type="entry name" value="SET_dom"/>
</dbReference>
<feature type="compositionally biased region" description="Polar residues" evidence="1">
    <location>
        <begin position="167"/>
        <end position="178"/>
    </location>
</feature>
<feature type="region of interest" description="Disordered" evidence="1">
    <location>
        <begin position="595"/>
        <end position="646"/>
    </location>
</feature>
<feature type="compositionally biased region" description="Low complexity" evidence="1">
    <location>
        <begin position="234"/>
        <end position="254"/>
    </location>
</feature>
<dbReference type="InterPro" id="IPR046341">
    <property type="entry name" value="SET_dom_sf"/>
</dbReference>
<sequence length="646" mass="70629">MVTTRSGVKSGKAEPNEAKNGETSASGNTRNRARSAVAAKSSQTSTRKRAKSTAPTSQKRQRVASNDPDVSPDLQQRQTRSMTRGVSSNSQGSSSISNARSAQTSEQSASFAQQSNARKSRSKSILPNTIAATRAAKKGKTAESNAGILSRRGSVVGTQIGDDSGAGCSTNVVTITGQGNDGAHRGRRSQSRSTTRADRAPSTSTTRAGRASELASVESAPPVAESNDMRSTRSRSTSFFPVNVSSTSVASLRSSRQRSSTPGPQADTRGGQTKSRKSMKVPPIDLPTPDVSPRKTRSRSKSVAQKSPEASTVDEISGRQTRSRSKSFVQSQNVPKSTGKAAEDVRRLELLQKKMIPPDVEQHDDDSRRVTRSRSKSLVSNNVLSTPKPAPFRNYGKSNVLVLAVKYHKLEIIEKKKAIEEKLEIFQEFSKAEAEQIGIVVEQEEEDTRVYWDCPCCRLQYKLICGKHPHFICKEAAAGVGKNGAGRGLFANIDLPIGFVFGPYVGVRSSQDPTSGYSWLIEGEHGEADTYVDAQDENSSNYLRFANGAKSAKAENVTAVQYQNHIFYMVCHPIPANGELFCFYSEQFGRFRKTPLNRAPLQPHRSSSRRTNHRENQLEQDEEYDDDFDAREPSTSTNQGQRPNRR</sequence>
<evidence type="ECO:0000256" key="1">
    <source>
        <dbReference type="SAM" id="MobiDB-lite"/>
    </source>
</evidence>
<feature type="compositionally biased region" description="Polar residues" evidence="1">
    <location>
        <begin position="326"/>
        <end position="336"/>
    </location>
</feature>
<feature type="compositionally biased region" description="Polar residues" evidence="1">
    <location>
        <begin position="73"/>
        <end position="82"/>
    </location>
</feature>
<evidence type="ECO:0000313" key="3">
    <source>
        <dbReference type="EMBL" id="CAI5456533.1"/>
    </source>
</evidence>
<feature type="compositionally biased region" description="Basic and acidic residues" evidence="1">
    <location>
        <begin position="11"/>
        <end position="20"/>
    </location>
</feature>
<protein>
    <recommendedName>
        <fullName evidence="2">SET domain-containing protein</fullName>
    </recommendedName>
</protein>
<organism evidence="3 4">
    <name type="scientific">Caenorhabditis angaria</name>
    <dbReference type="NCBI Taxonomy" id="860376"/>
    <lineage>
        <taxon>Eukaryota</taxon>
        <taxon>Metazoa</taxon>
        <taxon>Ecdysozoa</taxon>
        <taxon>Nematoda</taxon>
        <taxon>Chromadorea</taxon>
        <taxon>Rhabditida</taxon>
        <taxon>Rhabditina</taxon>
        <taxon>Rhabditomorpha</taxon>
        <taxon>Rhabditoidea</taxon>
        <taxon>Rhabditidae</taxon>
        <taxon>Peloderinae</taxon>
        <taxon>Caenorhabditis</taxon>
    </lineage>
</organism>
<dbReference type="PROSITE" id="PS50280">
    <property type="entry name" value="SET"/>
    <property type="match status" value="1"/>
</dbReference>
<comment type="caution">
    <text evidence="3">The sequence shown here is derived from an EMBL/GenBank/DDBJ whole genome shotgun (WGS) entry which is preliminary data.</text>
</comment>
<feature type="compositionally biased region" description="Polar residues" evidence="1">
    <location>
        <begin position="106"/>
        <end position="127"/>
    </location>
</feature>
<dbReference type="OrthoDB" id="9439254at2759"/>
<proteinExistence type="predicted"/>
<dbReference type="Pfam" id="PF21549">
    <property type="entry name" value="PRDM2_PR"/>
    <property type="match status" value="1"/>
</dbReference>
<feature type="compositionally biased region" description="Polar residues" evidence="1">
    <location>
        <begin position="633"/>
        <end position="646"/>
    </location>
</feature>
<feature type="compositionally biased region" description="Acidic residues" evidence="1">
    <location>
        <begin position="618"/>
        <end position="629"/>
    </location>
</feature>
<feature type="domain" description="SET" evidence="2">
    <location>
        <begin position="457"/>
        <end position="585"/>
    </location>
</feature>
<keyword evidence="4" id="KW-1185">Reference proteome</keyword>
<dbReference type="EMBL" id="CANHGI010000006">
    <property type="protein sequence ID" value="CAI5456533.1"/>
    <property type="molecule type" value="Genomic_DNA"/>
</dbReference>
<feature type="compositionally biased region" description="Polar residues" evidence="1">
    <location>
        <begin position="21"/>
        <end position="30"/>
    </location>
</feature>
<feature type="region of interest" description="Disordered" evidence="1">
    <location>
        <begin position="1"/>
        <end position="382"/>
    </location>
</feature>
<evidence type="ECO:0000259" key="2">
    <source>
        <dbReference type="PROSITE" id="PS50280"/>
    </source>
</evidence>
<accession>A0A9P1J676</accession>
<dbReference type="SUPFAM" id="SSF82199">
    <property type="entry name" value="SET domain"/>
    <property type="match status" value="1"/>
</dbReference>
<feature type="compositionally biased region" description="Polar residues" evidence="1">
    <location>
        <begin position="301"/>
        <end position="310"/>
    </location>
</feature>
<gene>
    <name evidence="3" type="ORF">CAMP_LOCUS19170</name>
</gene>
<feature type="compositionally biased region" description="Basic and acidic residues" evidence="1">
    <location>
        <begin position="341"/>
        <end position="352"/>
    </location>
</feature>
<dbReference type="AlphaFoldDB" id="A0A9P1J676"/>
<dbReference type="Gene3D" id="2.170.270.10">
    <property type="entry name" value="SET domain"/>
    <property type="match status" value="1"/>
</dbReference>
<reference evidence="3" key="1">
    <citation type="submission" date="2022-11" db="EMBL/GenBank/DDBJ databases">
        <authorList>
            <person name="Kikuchi T."/>
        </authorList>
    </citation>
    <scope>NUCLEOTIDE SEQUENCE</scope>
    <source>
        <strain evidence="3">PS1010</strain>
    </source>
</reference>
<dbReference type="SMART" id="SM00317">
    <property type="entry name" value="SET"/>
    <property type="match status" value="1"/>
</dbReference>
<dbReference type="Proteomes" id="UP001152747">
    <property type="component" value="Unassembled WGS sequence"/>
</dbReference>